<proteinExistence type="predicted"/>
<dbReference type="Proteomes" id="UP000260644">
    <property type="component" value="Unassembled WGS sequence"/>
</dbReference>
<keyword evidence="3" id="KW-1185">Reference proteome</keyword>
<accession>A0A3E1YAL7</accession>
<dbReference type="AlphaFoldDB" id="A0A3E1YAL7"/>
<gene>
    <name evidence="2" type="ORF">DVR12_13290</name>
</gene>
<feature type="coiled-coil region" evidence="1">
    <location>
        <begin position="7"/>
        <end position="62"/>
    </location>
</feature>
<reference evidence="2 3" key="1">
    <citation type="submission" date="2018-07" db="EMBL/GenBank/DDBJ databases">
        <title>Chitinophaga K2CV101002-2 sp. nov., isolated from a monsoon evergreen broad-leaved forest soil.</title>
        <authorList>
            <person name="Lv Y."/>
        </authorList>
    </citation>
    <scope>NUCLEOTIDE SEQUENCE [LARGE SCALE GENOMIC DNA]</scope>
    <source>
        <strain evidence="2 3">GDMCC 1.1288</strain>
    </source>
</reference>
<keyword evidence="1" id="KW-0175">Coiled coil</keyword>
<evidence type="ECO:0000313" key="2">
    <source>
        <dbReference type="EMBL" id="RFS22760.1"/>
    </source>
</evidence>
<evidence type="ECO:0000313" key="3">
    <source>
        <dbReference type="Proteomes" id="UP000260644"/>
    </source>
</evidence>
<sequence length="102" mass="11907">MALEQYIQRIEEKLHLLVKKIQQVQAENVMLREEVTVQQQALHQQQQSIEHLEEKLHLMKIAASTQNSPNVSSEDDAFRKEVRGKINEYIKEIDRCIALLNG</sequence>
<protein>
    <recommendedName>
        <fullName evidence="4">Cell division protein ZapB</fullName>
    </recommendedName>
</protein>
<dbReference type="EMBL" id="QPMM01000006">
    <property type="protein sequence ID" value="RFS22760.1"/>
    <property type="molecule type" value="Genomic_DNA"/>
</dbReference>
<dbReference type="RefSeq" id="WP_116976153.1">
    <property type="nucleotide sequence ID" value="NZ_QPMM01000006.1"/>
</dbReference>
<evidence type="ECO:0000256" key="1">
    <source>
        <dbReference type="SAM" id="Coils"/>
    </source>
</evidence>
<evidence type="ECO:0008006" key="4">
    <source>
        <dbReference type="Google" id="ProtNLM"/>
    </source>
</evidence>
<dbReference type="OrthoDB" id="1467932at2"/>
<organism evidence="2 3">
    <name type="scientific">Chitinophaga silvatica</name>
    <dbReference type="NCBI Taxonomy" id="2282649"/>
    <lineage>
        <taxon>Bacteria</taxon>
        <taxon>Pseudomonadati</taxon>
        <taxon>Bacteroidota</taxon>
        <taxon>Chitinophagia</taxon>
        <taxon>Chitinophagales</taxon>
        <taxon>Chitinophagaceae</taxon>
        <taxon>Chitinophaga</taxon>
    </lineage>
</organism>
<name>A0A3E1YAL7_9BACT</name>
<comment type="caution">
    <text evidence="2">The sequence shown here is derived from an EMBL/GenBank/DDBJ whole genome shotgun (WGS) entry which is preliminary data.</text>
</comment>